<dbReference type="InterPro" id="IPR002372">
    <property type="entry name" value="PQQ_rpt_dom"/>
</dbReference>
<keyword evidence="2" id="KW-0812">Transmembrane</keyword>
<keyword evidence="2" id="KW-0472">Membrane</keyword>
<dbReference type="SMART" id="SM00564">
    <property type="entry name" value="PQQ"/>
    <property type="match status" value="10"/>
</dbReference>
<feature type="domain" description="Guanylate cyclase" evidence="3">
    <location>
        <begin position="32"/>
        <end position="151"/>
    </location>
</feature>
<dbReference type="InterPro" id="IPR001054">
    <property type="entry name" value="A/G_cyclase"/>
</dbReference>
<gene>
    <name evidence="4" type="ORF">A3F84_09125</name>
</gene>
<name>A0A1F6CT24_HANXR</name>
<dbReference type="GO" id="GO:0009190">
    <property type="term" value="P:cyclic nucleotide biosynthetic process"/>
    <property type="evidence" value="ECO:0007669"/>
    <property type="project" value="InterPro"/>
</dbReference>
<dbReference type="InterPro" id="IPR015943">
    <property type="entry name" value="WD40/YVTN_repeat-like_dom_sf"/>
</dbReference>
<dbReference type="Pfam" id="PF13360">
    <property type="entry name" value="PQQ_2"/>
    <property type="match status" value="3"/>
</dbReference>
<dbReference type="SUPFAM" id="SSF55073">
    <property type="entry name" value="Nucleotide cyclase"/>
    <property type="match status" value="1"/>
</dbReference>
<evidence type="ECO:0000313" key="5">
    <source>
        <dbReference type="Proteomes" id="UP000178606"/>
    </source>
</evidence>
<evidence type="ECO:0000256" key="2">
    <source>
        <dbReference type="SAM" id="Phobius"/>
    </source>
</evidence>
<dbReference type="InterPro" id="IPR029787">
    <property type="entry name" value="Nucleotide_cyclase"/>
</dbReference>
<dbReference type="Gene3D" id="2.130.10.10">
    <property type="entry name" value="YVTN repeat-like/Quinoprotein amine dehydrogenase"/>
    <property type="match status" value="4"/>
</dbReference>
<dbReference type="SUPFAM" id="SSF48452">
    <property type="entry name" value="TPR-like"/>
    <property type="match status" value="1"/>
</dbReference>
<sequence>MEELDLSYRNLIQKHIEKIDEFRRSKETSVLVVMFTDLKGSTRIAEERGERYAQGMRHIHDEMLLEIIERDGRGLYIRGVGDSILCVFSEPSVAVDRALEIQRKLHQYNQEHPDEEPIRVRIGMHMGQVSVEDRIQTDVFGRHVNRAARVESLADGGQVLFTHGVYDSARGWVEDERIAWKDHGEYLVKGIPEPVRIYEAADPEITSPKPPQGVRYVPRPHRLVWGGAVAAGCLILGLSILLWMTWRGGPVGVPSGRPVIAVMYFSNLSGNEAENALCAGMTETLITDLARLNGLAVVPRDQVLKYLKTPGDGVQAGRELGAYAVLEGSLQRVGNRVRVNTQLVDVSSGSHLWAERFDQTLENLFALQDTLSSKIIRALRIEVSVAEASVLKEPATRNLDAYQVFSRGIYYFDREMYDLALKGFEDALRQDPTYTVAAFWKGQTLERMKRWKEALATYRGILPESGKEDRVRWRWTYPADIPEATRGSTQAPDTSVYLYGWRGGGKTLYFAFDPIRPQVSLKLEVPGIFAAHHQWIGDSLMVAGYIGESGAAQKLFVYGVDLTSGRVRWRFRPQEYAQFGFEHAALKVRDKSLGVLDPMRGSEIYVLDGPSGKRLWTYPIERGKLLPFPFFERAESAGRPPVILLGRRLGSSLEGRNAHTGAALWRKALEVDLMDVRGKGDRVYVLTSQGVQRIDAYRGDALWSQKIPTLVRRDPASNAFIERVYLHDQRLLCLAAADGTVYGIDLENGRIRWRIEAGKEFFFNFLSFSEQEKYTPLQGDVLFLTSEEGDLLGVDVEEGKVLLHSKVGEGRLRVDVASDSLLFARSGRAVFGLDRRSGAVRWQYDGAYETPFLKAFGNQVFFPSGKDALSVLDAGDGARLWTYLIRPIKEEKEKDQEEGLRQPHRLVFRNGRPFLIDAFGVVELNTEGFSRRQAVMEKQVLDRMARCHRALGELNQALAVARRVAQEVAPGFADAYQTLGDIYRDMRQEVRSLDAYMTYYSLIDVGRDQARQLLANLKDRAGLLWKKTLKGSPFIPIFRVHENTLVIASGNLGSRTTVYGLDVRDGSIRWEQVAGGYVALSRIVEGNSIIGVTQEERDRSVVVWRMNVENGQRLWTRTVASPEKGVVYWFSEPLLAHDRVFVAVNRREGLKAVSQYLCLDLDGDLAWQREESTEMSPLSDAGHRNLETGAGVVVAGWRDTLRAYNPASGEVLWTEVVPSPLVPDFVADGDRLFFETQDHQINAFDVAARKLLWRSPLPGEFRSLTRSRIYSEIAHRLRDNRMLTWDEKGLYALAVEKGITDQTALWEHSLSGRLAAPPRIEEDAVYALLSDNTLLTLDARSGKERSRRSLLWKAQNFEVAGDKMFLLSEDSDLYALSLTQKP</sequence>
<dbReference type="Pfam" id="PF00211">
    <property type="entry name" value="Guanylate_cyc"/>
    <property type="match status" value="1"/>
</dbReference>
<dbReference type="Gene3D" id="3.40.50.10070">
    <property type="entry name" value="TolB, N-terminal domain"/>
    <property type="match status" value="1"/>
</dbReference>
<dbReference type="GO" id="GO:0004016">
    <property type="term" value="F:adenylate cyclase activity"/>
    <property type="evidence" value="ECO:0007669"/>
    <property type="project" value="UniProtKB-ARBA"/>
</dbReference>
<dbReference type="Gene3D" id="1.25.40.10">
    <property type="entry name" value="Tetratricopeptide repeat domain"/>
    <property type="match status" value="1"/>
</dbReference>
<organism evidence="4 5">
    <name type="scientific">Handelsmanbacteria sp. (strain RIFCSPLOWO2_12_FULL_64_10)</name>
    <dbReference type="NCBI Taxonomy" id="1817868"/>
    <lineage>
        <taxon>Bacteria</taxon>
        <taxon>Candidatus Handelsmaniibacteriota</taxon>
    </lineage>
</organism>
<dbReference type="Proteomes" id="UP000178606">
    <property type="component" value="Unassembled WGS sequence"/>
</dbReference>
<dbReference type="GO" id="GO:0035556">
    <property type="term" value="P:intracellular signal transduction"/>
    <property type="evidence" value="ECO:0007669"/>
    <property type="project" value="InterPro"/>
</dbReference>
<evidence type="ECO:0000259" key="3">
    <source>
        <dbReference type="PROSITE" id="PS50125"/>
    </source>
</evidence>
<keyword evidence="1" id="KW-0802">TPR repeat</keyword>
<dbReference type="PANTHER" id="PTHR34512">
    <property type="entry name" value="CELL SURFACE PROTEIN"/>
    <property type="match status" value="1"/>
</dbReference>
<dbReference type="InterPro" id="IPR011990">
    <property type="entry name" value="TPR-like_helical_dom_sf"/>
</dbReference>
<protein>
    <recommendedName>
        <fullName evidence="3">Guanylate cyclase domain-containing protein</fullName>
    </recommendedName>
</protein>
<reference evidence="4 5" key="1">
    <citation type="journal article" date="2016" name="Nat. Commun.">
        <title>Thousands of microbial genomes shed light on interconnected biogeochemical processes in an aquifer system.</title>
        <authorList>
            <person name="Anantharaman K."/>
            <person name="Brown C.T."/>
            <person name="Hug L.A."/>
            <person name="Sharon I."/>
            <person name="Castelle C.J."/>
            <person name="Probst A.J."/>
            <person name="Thomas B.C."/>
            <person name="Singh A."/>
            <person name="Wilkins M.J."/>
            <person name="Karaoz U."/>
            <person name="Brodie E.L."/>
            <person name="Williams K.H."/>
            <person name="Hubbard S.S."/>
            <person name="Banfield J.F."/>
        </authorList>
    </citation>
    <scope>NUCLEOTIDE SEQUENCE [LARGE SCALE GENOMIC DNA]</scope>
    <source>
        <strain evidence="5">RIFCSPLOWO2_12_FULL_64_10</strain>
    </source>
</reference>
<keyword evidence="2" id="KW-1133">Transmembrane helix</keyword>
<dbReference type="PANTHER" id="PTHR34512:SF30">
    <property type="entry name" value="OUTER MEMBRANE PROTEIN ASSEMBLY FACTOR BAMB"/>
    <property type="match status" value="1"/>
</dbReference>
<dbReference type="SUPFAM" id="SSF50998">
    <property type="entry name" value="Quinoprotein alcohol dehydrogenase-like"/>
    <property type="match status" value="2"/>
</dbReference>
<evidence type="ECO:0000256" key="1">
    <source>
        <dbReference type="PROSITE-ProRule" id="PRU00339"/>
    </source>
</evidence>
<comment type="caution">
    <text evidence="4">The sequence shown here is derived from an EMBL/GenBank/DDBJ whole genome shotgun (WGS) entry which is preliminary data.</text>
</comment>
<proteinExistence type="predicted"/>
<feature type="transmembrane region" description="Helical" evidence="2">
    <location>
        <begin position="223"/>
        <end position="246"/>
    </location>
</feature>
<accession>A0A1F6CT24</accession>
<dbReference type="InterPro" id="IPR019734">
    <property type="entry name" value="TPR_rpt"/>
</dbReference>
<feature type="repeat" description="TPR" evidence="1">
    <location>
        <begin position="401"/>
        <end position="434"/>
    </location>
</feature>
<dbReference type="InterPro" id="IPR018391">
    <property type="entry name" value="PQQ_b-propeller_rpt"/>
</dbReference>
<dbReference type="PROSITE" id="PS50125">
    <property type="entry name" value="GUANYLATE_CYCLASE_2"/>
    <property type="match status" value="1"/>
</dbReference>
<dbReference type="PROSITE" id="PS50005">
    <property type="entry name" value="TPR"/>
    <property type="match status" value="1"/>
</dbReference>
<evidence type="ECO:0000313" key="4">
    <source>
        <dbReference type="EMBL" id="OGG52267.1"/>
    </source>
</evidence>
<dbReference type="Gene3D" id="3.30.70.1230">
    <property type="entry name" value="Nucleotide cyclase"/>
    <property type="match status" value="1"/>
</dbReference>
<dbReference type="InterPro" id="IPR011047">
    <property type="entry name" value="Quinoprotein_ADH-like_sf"/>
</dbReference>
<dbReference type="EMBL" id="MFKF01000149">
    <property type="protein sequence ID" value="OGG52267.1"/>
    <property type="molecule type" value="Genomic_DNA"/>
</dbReference>
<dbReference type="SMART" id="SM00044">
    <property type="entry name" value="CYCc"/>
    <property type="match status" value="1"/>
</dbReference>
<dbReference type="CDD" id="cd07302">
    <property type="entry name" value="CHD"/>
    <property type="match status" value="1"/>
</dbReference>